<keyword evidence="4" id="KW-1185">Reference proteome</keyword>
<dbReference type="EMBL" id="JABDTM020004661">
    <property type="protein sequence ID" value="KAH0822033.1"/>
    <property type="molecule type" value="Genomic_DNA"/>
</dbReference>
<protein>
    <submittedName>
        <fullName evidence="3">Uncharacterized protein</fullName>
    </submittedName>
</protein>
<organism evidence="3 4">
    <name type="scientific">Tenebrio molitor</name>
    <name type="common">Yellow mealworm beetle</name>
    <dbReference type="NCBI Taxonomy" id="7067"/>
    <lineage>
        <taxon>Eukaryota</taxon>
        <taxon>Metazoa</taxon>
        <taxon>Ecdysozoa</taxon>
        <taxon>Arthropoda</taxon>
        <taxon>Hexapoda</taxon>
        <taxon>Insecta</taxon>
        <taxon>Pterygota</taxon>
        <taxon>Neoptera</taxon>
        <taxon>Endopterygota</taxon>
        <taxon>Coleoptera</taxon>
        <taxon>Polyphaga</taxon>
        <taxon>Cucujiformia</taxon>
        <taxon>Tenebrionidae</taxon>
        <taxon>Tenebrio</taxon>
    </lineage>
</organism>
<evidence type="ECO:0000313" key="3">
    <source>
        <dbReference type="EMBL" id="KAH0822033.1"/>
    </source>
</evidence>
<keyword evidence="2" id="KW-0732">Signal</keyword>
<feature type="chain" id="PRO_5035226758" evidence="2">
    <location>
        <begin position="20"/>
        <end position="120"/>
    </location>
</feature>
<dbReference type="AlphaFoldDB" id="A0A8J6HYZ8"/>
<sequence length="120" mass="12855">MKPLFVFLLLIVVVSVVRGATEGSVCISKCDEEEQKCSDDFYCVILTTNKGRKLRRAMDVCVCLVGADGRVVEGRINTLSATTARSARVRVPSGKGGMGVGCRGKCPGAPSHHLKEGEDR</sequence>
<dbReference type="Proteomes" id="UP000719412">
    <property type="component" value="Unassembled WGS sequence"/>
</dbReference>
<name>A0A8J6HYZ8_TENMO</name>
<evidence type="ECO:0000256" key="2">
    <source>
        <dbReference type="SAM" id="SignalP"/>
    </source>
</evidence>
<accession>A0A8J6HYZ8</accession>
<evidence type="ECO:0000256" key="1">
    <source>
        <dbReference type="SAM" id="MobiDB-lite"/>
    </source>
</evidence>
<gene>
    <name evidence="3" type="ORF">GEV33_000758</name>
</gene>
<evidence type="ECO:0000313" key="4">
    <source>
        <dbReference type="Proteomes" id="UP000719412"/>
    </source>
</evidence>
<reference evidence="3" key="2">
    <citation type="submission" date="2021-08" db="EMBL/GenBank/DDBJ databases">
        <authorList>
            <person name="Eriksson T."/>
        </authorList>
    </citation>
    <scope>NUCLEOTIDE SEQUENCE</scope>
    <source>
        <strain evidence="3">Stoneville</strain>
        <tissue evidence="3">Whole head</tissue>
    </source>
</reference>
<feature type="region of interest" description="Disordered" evidence="1">
    <location>
        <begin position="91"/>
        <end position="120"/>
    </location>
</feature>
<feature type="signal peptide" evidence="2">
    <location>
        <begin position="1"/>
        <end position="19"/>
    </location>
</feature>
<proteinExistence type="predicted"/>
<reference evidence="3" key="1">
    <citation type="journal article" date="2020" name="J Insects Food Feed">
        <title>The yellow mealworm (Tenebrio molitor) genome: a resource for the emerging insects as food and feed industry.</title>
        <authorList>
            <person name="Eriksson T."/>
            <person name="Andere A."/>
            <person name="Kelstrup H."/>
            <person name="Emery V."/>
            <person name="Picard C."/>
        </authorList>
    </citation>
    <scope>NUCLEOTIDE SEQUENCE</scope>
    <source>
        <strain evidence="3">Stoneville</strain>
        <tissue evidence="3">Whole head</tissue>
    </source>
</reference>
<comment type="caution">
    <text evidence="3">The sequence shown here is derived from an EMBL/GenBank/DDBJ whole genome shotgun (WGS) entry which is preliminary data.</text>
</comment>